<evidence type="ECO:0000256" key="1">
    <source>
        <dbReference type="SAM" id="SignalP"/>
    </source>
</evidence>
<keyword evidence="3" id="KW-1185">Reference proteome</keyword>
<evidence type="ECO:0000313" key="3">
    <source>
        <dbReference type="Proteomes" id="UP001454036"/>
    </source>
</evidence>
<reference evidence="2 3" key="1">
    <citation type="submission" date="2024-01" db="EMBL/GenBank/DDBJ databases">
        <title>The complete chloroplast genome sequence of Lithospermum erythrorhizon: insights into the phylogenetic relationship among Boraginaceae species and the maternal lineages of purple gromwells.</title>
        <authorList>
            <person name="Okada T."/>
            <person name="Watanabe K."/>
        </authorList>
    </citation>
    <scope>NUCLEOTIDE SEQUENCE [LARGE SCALE GENOMIC DNA]</scope>
</reference>
<accession>A0AAV3QTW0</accession>
<evidence type="ECO:0000313" key="2">
    <source>
        <dbReference type="EMBL" id="GAA0166995.1"/>
    </source>
</evidence>
<sequence length="144" mass="15891">MQPPAMRMEWFCALMVIDLFVGVFPEAAVRWEIGSEVYAPVVGVHVSVVHGEPGVEFYDPKVFPAVVVPVAGFQRGPGGKVYVPSVVVPLAVIHREPGREMYDPAVVVPLAVIQQEYGREMYDPVHEVAIRWESDVEIHVAAVV</sequence>
<protein>
    <submittedName>
        <fullName evidence="2">Uncharacterized protein</fullName>
    </submittedName>
</protein>
<organism evidence="2 3">
    <name type="scientific">Lithospermum erythrorhizon</name>
    <name type="common">Purple gromwell</name>
    <name type="synonym">Lithospermum officinale var. erythrorhizon</name>
    <dbReference type="NCBI Taxonomy" id="34254"/>
    <lineage>
        <taxon>Eukaryota</taxon>
        <taxon>Viridiplantae</taxon>
        <taxon>Streptophyta</taxon>
        <taxon>Embryophyta</taxon>
        <taxon>Tracheophyta</taxon>
        <taxon>Spermatophyta</taxon>
        <taxon>Magnoliopsida</taxon>
        <taxon>eudicotyledons</taxon>
        <taxon>Gunneridae</taxon>
        <taxon>Pentapetalae</taxon>
        <taxon>asterids</taxon>
        <taxon>lamiids</taxon>
        <taxon>Boraginales</taxon>
        <taxon>Boraginaceae</taxon>
        <taxon>Boraginoideae</taxon>
        <taxon>Lithospermeae</taxon>
        <taxon>Lithospermum</taxon>
    </lineage>
</organism>
<gene>
    <name evidence="2" type="ORF">LIER_40294</name>
</gene>
<name>A0AAV3QTW0_LITER</name>
<feature type="chain" id="PRO_5043774854" evidence="1">
    <location>
        <begin position="26"/>
        <end position="144"/>
    </location>
</feature>
<proteinExistence type="predicted"/>
<comment type="caution">
    <text evidence="2">The sequence shown here is derived from an EMBL/GenBank/DDBJ whole genome shotgun (WGS) entry which is preliminary data.</text>
</comment>
<keyword evidence="1" id="KW-0732">Signal</keyword>
<dbReference type="AlphaFoldDB" id="A0AAV3QTW0"/>
<dbReference type="EMBL" id="BAABME010022957">
    <property type="protein sequence ID" value="GAA0166995.1"/>
    <property type="molecule type" value="Genomic_DNA"/>
</dbReference>
<feature type="signal peptide" evidence="1">
    <location>
        <begin position="1"/>
        <end position="25"/>
    </location>
</feature>
<dbReference type="Proteomes" id="UP001454036">
    <property type="component" value="Unassembled WGS sequence"/>
</dbReference>